<dbReference type="EMBL" id="JBJUIK010000004">
    <property type="protein sequence ID" value="KAL3529282.1"/>
    <property type="molecule type" value="Genomic_DNA"/>
</dbReference>
<sequence>MNKDTRVDLSHCMYFCSTKSTITTSSSIEDLDFSNDVYEKQAGGFAHSLQDLCATASCYSSVVPNQNGAFVEATKVNLSASQTDIVGEAVIADPAATPRYAIDATVTGETAITTIAAQDFVDIAATTQMEASFNSAGAREGTEGTAQRKEFATANAKKSDVVEYYFVSAALGILAWLRDLELVSYKKILRHSQPSVLIPENQHLVEIDALFEGIDFQLMITRPIFEELNMDLFQICIEAVESSCCKRKMSRKSST</sequence>
<keyword evidence="2" id="KW-1185">Reference proteome</keyword>
<gene>
    <name evidence="1" type="ORF">ACH5RR_008604</name>
</gene>
<evidence type="ECO:0000313" key="2">
    <source>
        <dbReference type="Proteomes" id="UP001630127"/>
    </source>
</evidence>
<evidence type="ECO:0000313" key="1">
    <source>
        <dbReference type="EMBL" id="KAL3529282.1"/>
    </source>
</evidence>
<proteinExistence type="predicted"/>
<dbReference type="AlphaFoldDB" id="A0ABD3AET2"/>
<dbReference type="Gene3D" id="3.90.640.10">
    <property type="entry name" value="Actin, Chain A, domain 4"/>
    <property type="match status" value="1"/>
</dbReference>
<accession>A0ABD3AET2</accession>
<comment type="caution">
    <text evidence="1">The sequence shown here is derived from an EMBL/GenBank/DDBJ whole genome shotgun (WGS) entry which is preliminary data.</text>
</comment>
<organism evidence="1 2">
    <name type="scientific">Cinchona calisaya</name>
    <dbReference type="NCBI Taxonomy" id="153742"/>
    <lineage>
        <taxon>Eukaryota</taxon>
        <taxon>Viridiplantae</taxon>
        <taxon>Streptophyta</taxon>
        <taxon>Embryophyta</taxon>
        <taxon>Tracheophyta</taxon>
        <taxon>Spermatophyta</taxon>
        <taxon>Magnoliopsida</taxon>
        <taxon>eudicotyledons</taxon>
        <taxon>Gunneridae</taxon>
        <taxon>Pentapetalae</taxon>
        <taxon>asterids</taxon>
        <taxon>lamiids</taxon>
        <taxon>Gentianales</taxon>
        <taxon>Rubiaceae</taxon>
        <taxon>Cinchonoideae</taxon>
        <taxon>Cinchoneae</taxon>
        <taxon>Cinchona</taxon>
    </lineage>
</organism>
<reference evidence="1 2" key="1">
    <citation type="submission" date="2024-11" db="EMBL/GenBank/DDBJ databases">
        <title>A near-complete genome assembly of Cinchona calisaya.</title>
        <authorList>
            <person name="Lian D.C."/>
            <person name="Zhao X.W."/>
            <person name="Wei L."/>
        </authorList>
    </citation>
    <scope>NUCLEOTIDE SEQUENCE [LARGE SCALE GENOMIC DNA]</scope>
    <source>
        <tissue evidence="1">Nenye</tissue>
    </source>
</reference>
<dbReference type="Gene3D" id="3.30.420.40">
    <property type="match status" value="1"/>
</dbReference>
<dbReference type="Proteomes" id="UP001630127">
    <property type="component" value="Unassembled WGS sequence"/>
</dbReference>
<name>A0ABD3AET2_9GENT</name>
<protein>
    <submittedName>
        <fullName evidence="1">Uncharacterized protein</fullName>
    </submittedName>
</protein>